<keyword evidence="2" id="KW-1185">Reference proteome</keyword>
<comment type="caution">
    <text evidence="1">The sequence shown here is derived from an EMBL/GenBank/DDBJ whole genome shotgun (WGS) entry which is preliminary data.</text>
</comment>
<evidence type="ECO:0000313" key="1">
    <source>
        <dbReference type="EMBL" id="RKQ70902.1"/>
    </source>
</evidence>
<organism evidence="1 2">
    <name type="scientific">Litorimonas taeanensis</name>
    <dbReference type="NCBI Taxonomy" id="568099"/>
    <lineage>
        <taxon>Bacteria</taxon>
        <taxon>Pseudomonadati</taxon>
        <taxon>Pseudomonadota</taxon>
        <taxon>Alphaproteobacteria</taxon>
        <taxon>Maricaulales</taxon>
        <taxon>Robiginitomaculaceae</taxon>
    </lineage>
</organism>
<sequence>MRSQDKVFTFNRTIGFGLLLTLSVQTASGLIWAGAAEARLKAAEIQLSERAPALERLAVMEGQMTMILLSLDRIERQVMANALEAERRP</sequence>
<dbReference type="Proteomes" id="UP000282211">
    <property type="component" value="Unassembled WGS sequence"/>
</dbReference>
<name>A0A420WJ00_9PROT</name>
<evidence type="ECO:0000313" key="2">
    <source>
        <dbReference type="Proteomes" id="UP000282211"/>
    </source>
</evidence>
<dbReference type="RefSeq" id="WP_121098718.1">
    <property type="nucleotide sequence ID" value="NZ_RBII01000001.1"/>
</dbReference>
<gene>
    <name evidence="1" type="ORF">DES40_0206</name>
</gene>
<accession>A0A420WJ00</accession>
<reference evidence="1 2" key="1">
    <citation type="submission" date="2018-10" db="EMBL/GenBank/DDBJ databases">
        <title>Genomic Encyclopedia of Type Strains, Phase IV (KMG-IV): sequencing the most valuable type-strain genomes for metagenomic binning, comparative biology and taxonomic classification.</title>
        <authorList>
            <person name="Goeker M."/>
        </authorList>
    </citation>
    <scope>NUCLEOTIDE SEQUENCE [LARGE SCALE GENOMIC DNA]</scope>
    <source>
        <strain evidence="1 2">DSM 22008</strain>
    </source>
</reference>
<dbReference type="EMBL" id="RBII01000001">
    <property type="protein sequence ID" value="RKQ70902.1"/>
    <property type="molecule type" value="Genomic_DNA"/>
</dbReference>
<dbReference type="AlphaFoldDB" id="A0A420WJ00"/>
<proteinExistence type="predicted"/>
<protein>
    <submittedName>
        <fullName evidence="1">Uncharacterized protein</fullName>
    </submittedName>
</protein>
<dbReference type="InParanoid" id="A0A420WJ00"/>